<protein>
    <submittedName>
        <fullName evidence="2">Uncharacterized protein</fullName>
    </submittedName>
</protein>
<feature type="region of interest" description="Disordered" evidence="1">
    <location>
        <begin position="111"/>
        <end position="220"/>
    </location>
</feature>
<feature type="compositionally biased region" description="Low complexity" evidence="1">
    <location>
        <begin position="254"/>
        <end position="290"/>
    </location>
</feature>
<dbReference type="EMBL" id="JAUJLE010000629">
    <property type="protein sequence ID" value="KAK0952225.1"/>
    <property type="molecule type" value="Genomic_DNA"/>
</dbReference>
<gene>
    <name evidence="2" type="ORF">LTR91_024529</name>
</gene>
<reference evidence="2" key="1">
    <citation type="submission" date="2023-06" db="EMBL/GenBank/DDBJ databases">
        <title>Black Yeasts Isolated from many extreme environments.</title>
        <authorList>
            <person name="Coleine C."/>
            <person name="Stajich J.E."/>
            <person name="Selbmann L."/>
        </authorList>
    </citation>
    <scope>NUCLEOTIDE SEQUENCE</scope>
    <source>
        <strain evidence="2">CCFEE 5200</strain>
    </source>
</reference>
<sequence length="299" mass="33170">MPPRPTPNLERSFVERYKIAHGLLLDDVPEAKKIFSDLLENPRLPLFIRTQCNSILAQLTNIDAAALYLLDARHVLSLLKESRSLDLPSPDPFGEDIRSMEHTLEEIERDIAYRREHPEEEDDLEAEDRDPKDHDPEAEDRSSEMDEPESFVAQLTAASENEEMLTPKAKPTTVHPPLALDEDEMMLDSVADQSDLPTLEKDEILLDTVADQPDLPVPEEDEMLLGSVADQYDLPAAVNFGELSLGESADDSDSATITSRSRSSSSRAASMSSATSFTDTDASEDSSSSPRTKKGRFQA</sequence>
<evidence type="ECO:0000313" key="3">
    <source>
        <dbReference type="Proteomes" id="UP001175353"/>
    </source>
</evidence>
<organism evidence="2 3">
    <name type="scientific">Friedmanniomyces endolithicus</name>
    <dbReference type="NCBI Taxonomy" id="329885"/>
    <lineage>
        <taxon>Eukaryota</taxon>
        <taxon>Fungi</taxon>
        <taxon>Dikarya</taxon>
        <taxon>Ascomycota</taxon>
        <taxon>Pezizomycotina</taxon>
        <taxon>Dothideomycetes</taxon>
        <taxon>Dothideomycetidae</taxon>
        <taxon>Mycosphaerellales</taxon>
        <taxon>Teratosphaeriaceae</taxon>
        <taxon>Friedmanniomyces</taxon>
    </lineage>
</organism>
<evidence type="ECO:0000313" key="2">
    <source>
        <dbReference type="EMBL" id="KAK0952225.1"/>
    </source>
</evidence>
<name>A0AAN6JWS9_9PEZI</name>
<comment type="caution">
    <text evidence="2">The sequence shown here is derived from an EMBL/GenBank/DDBJ whole genome shotgun (WGS) entry which is preliminary data.</text>
</comment>
<dbReference type="AlphaFoldDB" id="A0AAN6JWS9"/>
<dbReference type="Proteomes" id="UP001175353">
    <property type="component" value="Unassembled WGS sequence"/>
</dbReference>
<feature type="compositionally biased region" description="Basic and acidic residues" evidence="1">
    <location>
        <begin position="129"/>
        <end position="144"/>
    </location>
</feature>
<proteinExistence type="predicted"/>
<evidence type="ECO:0000256" key="1">
    <source>
        <dbReference type="SAM" id="MobiDB-lite"/>
    </source>
</evidence>
<feature type="compositionally biased region" description="Acidic residues" evidence="1">
    <location>
        <begin position="119"/>
        <end position="128"/>
    </location>
</feature>
<feature type="region of interest" description="Disordered" evidence="1">
    <location>
        <begin position="245"/>
        <end position="299"/>
    </location>
</feature>
<accession>A0AAN6JWS9</accession>
<keyword evidence="3" id="KW-1185">Reference proteome</keyword>